<sequence>MTVEMRPFSYDDCRYIVCNLPPESAAEIAATRGTDQVADKIASACEMYKHCAMIAYKDDEPVAIMGAIPQHPGVYSAYMLATSRFPEVVWTVTKWARRVFFPALRAAGAHRVEALSIATYKKTHRWIEAIGAKQEQLVPRFGRNRE</sequence>
<accession>A0A0F9CY23</accession>
<name>A0A0F9CY23_9ZZZZ</name>
<comment type="caution">
    <text evidence="1">The sequence shown here is derived from an EMBL/GenBank/DDBJ whole genome shotgun (WGS) entry which is preliminary data.</text>
</comment>
<proteinExistence type="predicted"/>
<feature type="non-terminal residue" evidence="1">
    <location>
        <position position="146"/>
    </location>
</feature>
<reference evidence="1" key="1">
    <citation type="journal article" date="2015" name="Nature">
        <title>Complex archaea that bridge the gap between prokaryotes and eukaryotes.</title>
        <authorList>
            <person name="Spang A."/>
            <person name="Saw J.H."/>
            <person name="Jorgensen S.L."/>
            <person name="Zaremba-Niedzwiedzka K."/>
            <person name="Martijn J."/>
            <person name="Lind A.E."/>
            <person name="van Eijk R."/>
            <person name="Schleper C."/>
            <person name="Guy L."/>
            <person name="Ettema T.J."/>
        </authorList>
    </citation>
    <scope>NUCLEOTIDE SEQUENCE</scope>
</reference>
<gene>
    <name evidence="1" type="ORF">LCGC14_2346390</name>
</gene>
<organism evidence="1">
    <name type="scientific">marine sediment metagenome</name>
    <dbReference type="NCBI Taxonomy" id="412755"/>
    <lineage>
        <taxon>unclassified sequences</taxon>
        <taxon>metagenomes</taxon>
        <taxon>ecological metagenomes</taxon>
    </lineage>
</organism>
<protein>
    <recommendedName>
        <fullName evidence="2">N-acetyltransferase domain-containing protein</fullName>
    </recommendedName>
</protein>
<evidence type="ECO:0000313" key="1">
    <source>
        <dbReference type="EMBL" id="KKL46356.1"/>
    </source>
</evidence>
<dbReference type="AlphaFoldDB" id="A0A0F9CY23"/>
<dbReference type="EMBL" id="LAZR01034061">
    <property type="protein sequence ID" value="KKL46356.1"/>
    <property type="molecule type" value="Genomic_DNA"/>
</dbReference>
<evidence type="ECO:0008006" key="2">
    <source>
        <dbReference type="Google" id="ProtNLM"/>
    </source>
</evidence>